<keyword evidence="4" id="KW-0472">Membrane</keyword>
<keyword evidence="4" id="KW-0812">Transmembrane</keyword>
<feature type="compositionally biased region" description="Low complexity" evidence="3">
    <location>
        <begin position="1"/>
        <end position="14"/>
    </location>
</feature>
<keyword evidence="1" id="KW-0805">Transcription regulation</keyword>
<proteinExistence type="predicted"/>
<evidence type="ECO:0000259" key="5">
    <source>
        <dbReference type="Pfam" id="PF13490"/>
    </source>
</evidence>
<dbReference type="Gene3D" id="1.10.10.1320">
    <property type="entry name" value="Anti-sigma factor, zinc-finger domain"/>
    <property type="match status" value="1"/>
</dbReference>
<protein>
    <recommendedName>
        <fullName evidence="5">Putative zinc-finger domain-containing protein</fullName>
    </recommendedName>
</protein>
<keyword evidence="2" id="KW-0804">Transcription</keyword>
<dbReference type="OrthoDB" id="5242431at2"/>
<feature type="domain" description="Putative zinc-finger" evidence="5">
    <location>
        <begin position="39"/>
        <end position="64"/>
    </location>
</feature>
<accession>A0A2V5L4P0</accession>
<comment type="caution">
    <text evidence="6">The sequence shown here is derived from an EMBL/GenBank/DDBJ whole genome shotgun (WGS) entry which is preliminary data.</text>
</comment>
<dbReference type="Proteomes" id="UP000247832">
    <property type="component" value="Unassembled WGS sequence"/>
</dbReference>
<evidence type="ECO:0000256" key="4">
    <source>
        <dbReference type="SAM" id="Phobius"/>
    </source>
</evidence>
<name>A0A2V5L4P0_9MICC</name>
<evidence type="ECO:0000313" key="6">
    <source>
        <dbReference type="EMBL" id="PYI66275.1"/>
    </source>
</evidence>
<sequence length="268" mass="27230">MPAALRPAGPAAGPRGKGREQPVTPTPSPLDPHADWDAAYVLGSLPPSERHEYEQHVAGCARCRGRLAELSGLPGLLGLVDAGALDPAAPPLNPAPYAVFAQKVRRRRAGWAAAAAAAVLVLAGSTAAVTAGLLPQGPPSSAQTTATPGTAGVQLAFTSTGQQLLAAHGQARPEPWGTQLSWTCSYSASGSRPGENSRYSPTAAATVYELVVVTTAGDHVVVATWQAAPGSTVSPVATTTIPVASMKELLIQENASPGPLAPLLRAQL</sequence>
<evidence type="ECO:0000256" key="1">
    <source>
        <dbReference type="ARBA" id="ARBA00023015"/>
    </source>
</evidence>
<dbReference type="InterPro" id="IPR041916">
    <property type="entry name" value="Anti_sigma_zinc_sf"/>
</dbReference>
<evidence type="ECO:0000256" key="3">
    <source>
        <dbReference type="SAM" id="MobiDB-lite"/>
    </source>
</evidence>
<dbReference type="Pfam" id="PF13490">
    <property type="entry name" value="zf-HC2"/>
    <property type="match status" value="1"/>
</dbReference>
<reference evidence="6 7" key="1">
    <citation type="submission" date="2018-05" db="EMBL/GenBank/DDBJ databases">
        <title>Genetic diversity of glacier-inhabiting Cryobacterium bacteria in China and description of Cryobacterium mengkeensis sp. nov. and Arthrobacter glacialis sp. nov.</title>
        <authorList>
            <person name="Liu Q."/>
            <person name="Xin Y.-H."/>
        </authorList>
    </citation>
    <scope>NUCLEOTIDE SEQUENCE [LARGE SCALE GENOMIC DNA]</scope>
    <source>
        <strain evidence="6 7">LI2</strain>
    </source>
</reference>
<evidence type="ECO:0000256" key="2">
    <source>
        <dbReference type="ARBA" id="ARBA00023163"/>
    </source>
</evidence>
<dbReference type="EMBL" id="QJVD01000016">
    <property type="protein sequence ID" value="PYI66275.1"/>
    <property type="molecule type" value="Genomic_DNA"/>
</dbReference>
<evidence type="ECO:0000313" key="7">
    <source>
        <dbReference type="Proteomes" id="UP000247832"/>
    </source>
</evidence>
<keyword evidence="4" id="KW-1133">Transmembrane helix</keyword>
<feature type="transmembrane region" description="Helical" evidence="4">
    <location>
        <begin position="111"/>
        <end position="134"/>
    </location>
</feature>
<dbReference type="InterPro" id="IPR027383">
    <property type="entry name" value="Znf_put"/>
</dbReference>
<organism evidence="6 7">
    <name type="scientific">Arthrobacter livingstonensis</name>
    <dbReference type="NCBI Taxonomy" id="670078"/>
    <lineage>
        <taxon>Bacteria</taxon>
        <taxon>Bacillati</taxon>
        <taxon>Actinomycetota</taxon>
        <taxon>Actinomycetes</taxon>
        <taxon>Micrococcales</taxon>
        <taxon>Micrococcaceae</taxon>
        <taxon>Arthrobacter</taxon>
    </lineage>
</organism>
<feature type="region of interest" description="Disordered" evidence="3">
    <location>
        <begin position="1"/>
        <end position="33"/>
    </location>
</feature>
<keyword evidence="7" id="KW-1185">Reference proteome</keyword>
<gene>
    <name evidence="6" type="ORF">CVV68_14720</name>
</gene>
<dbReference type="AlphaFoldDB" id="A0A2V5L4P0"/>